<dbReference type="RefSeq" id="XP_006813593.1">
    <property type="nucleotide sequence ID" value="XM_006813530.1"/>
</dbReference>
<dbReference type="InterPro" id="IPR004993">
    <property type="entry name" value="GH3"/>
</dbReference>
<gene>
    <name evidence="3" type="primary">LOC102802089</name>
</gene>
<dbReference type="Proteomes" id="UP000694865">
    <property type="component" value="Unplaced"/>
</dbReference>
<dbReference type="PANTHER" id="PTHR31901:SF9">
    <property type="entry name" value="GH3 DOMAIN-CONTAINING PROTEIN"/>
    <property type="match status" value="1"/>
</dbReference>
<name>A0ABM0M0Q2_SACKO</name>
<proteinExistence type="predicted"/>
<keyword evidence="2" id="KW-1185">Reference proteome</keyword>
<feature type="domain" description="GH3 middle" evidence="1">
    <location>
        <begin position="3"/>
        <end position="55"/>
    </location>
</feature>
<organism evidence="2 3">
    <name type="scientific">Saccoglossus kowalevskii</name>
    <name type="common">Acorn worm</name>
    <dbReference type="NCBI Taxonomy" id="10224"/>
    <lineage>
        <taxon>Eukaryota</taxon>
        <taxon>Metazoa</taxon>
        <taxon>Hemichordata</taxon>
        <taxon>Enteropneusta</taxon>
        <taxon>Harrimaniidae</taxon>
        <taxon>Saccoglossus</taxon>
    </lineage>
</organism>
<accession>A0ABM0M0Q2</accession>
<dbReference type="GeneID" id="102802089"/>
<feature type="non-terminal residue" evidence="3">
    <location>
        <position position="137"/>
    </location>
</feature>
<protein>
    <submittedName>
        <fullName evidence="3">GH3 domain-containing protein-like</fullName>
    </submittedName>
</protein>
<evidence type="ECO:0000313" key="3">
    <source>
        <dbReference type="RefSeq" id="XP_006813593.1"/>
    </source>
</evidence>
<evidence type="ECO:0000259" key="1">
    <source>
        <dbReference type="Pfam" id="PF23571"/>
    </source>
</evidence>
<feature type="non-terminal residue" evidence="3">
    <location>
        <position position="1"/>
    </location>
</feature>
<dbReference type="PANTHER" id="PTHR31901">
    <property type="entry name" value="GH3 DOMAIN-CONTAINING PROTEIN"/>
    <property type="match status" value="1"/>
</dbReference>
<dbReference type="Pfam" id="PF23571">
    <property type="entry name" value="GH3_M"/>
    <property type="match status" value="1"/>
</dbReference>
<reference evidence="3" key="1">
    <citation type="submission" date="2025-08" db="UniProtKB">
        <authorList>
            <consortium name="RefSeq"/>
        </authorList>
    </citation>
    <scope>IDENTIFICATION</scope>
    <source>
        <tissue evidence="3">Testes</tissue>
    </source>
</reference>
<evidence type="ECO:0000313" key="2">
    <source>
        <dbReference type="Proteomes" id="UP000694865"/>
    </source>
</evidence>
<sequence length="137" mass="15718">DENQPDTLFLDQVEVGETYEMVITNISGLYRYRFGDVIRVVRFHNQCPVVEFLYRQGQLLNVHGEKTSEDVLYKALVETASDWPNVKLVDYTCAESVMLNSRYGNSNASPSQFYLIFIELEGAGTNSHKLTQTQKNR</sequence>
<dbReference type="InterPro" id="IPR055377">
    <property type="entry name" value="GH3_M"/>
</dbReference>